<organism evidence="1 2">
    <name type="scientific">Symbiodinium necroappetens</name>
    <dbReference type="NCBI Taxonomy" id="1628268"/>
    <lineage>
        <taxon>Eukaryota</taxon>
        <taxon>Sar</taxon>
        <taxon>Alveolata</taxon>
        <taxon>Dinophyceae</taxon>
        <taxon>Suessiales</taxon>
        <taxon>Symbiodiniaceae</taxon>
        <taxon>Symbiodinium</taxon>
    </lineage>
</organism>
<gene>
    <name evidence="1" type="primary">ACER3</name>
    <name evidence="1" type="ORF">SNEC2469_LOCUS15099</name>
</gene>
<sequence>MAAPTERFLQLYIFEKAPRCLPPYVDLQNLTGDSLVRAMRRAALHPWRDARFWRRAAEHVSALDPQKLPGRDLAQVCLAFKRVDFPSSVLSQHCQQYVQSNYQNLNTFELAAVLSYFCFA</sequence>
<protein>
    <submittedName>
        <fullName evidence="1">ACER3 protein</fullName>
    </submittedName>
</protein>
<comment type="caution">
    <text evidence="1">The sequence shown here is derived from an EMBL/GenBank/DDBJ whole genome shotgun (WGS) entry which is preliminary data.</text>
</comment>
<dbReference type="Proteomes" id="UP000601435">
    <property type="component" value="Unassembled WGS sequence"/>
</dbReference>
<accession>A0A812TJT7</accession>
<feature type="non-terminal residue" evidence="1">
    <location>
        <position position="1"/>
    </location>
</feature>
<keyword evidence="2" id="KW-1185">Reference proteome</keyword>
<dbReference type="OrthoDB" id="416099at2759"/>
<name>A0A812TJT7_9DINO</name>
<evidence type="ECO:0000313" key="1">
    <source>
        <dbReference type="EMBL" id="CAE7526726.1"/>
    </source>
</evidence>
<dbReference type="EMBL" id="CAJNJA010024463">
    <property type="protein sequence ID" value="CAE7526726.1"/>
    <property type="molecule type" value="Genomic_DNA"/>
</dbReference>
<reference evidence="1" key="1">
    <citation type="submission" date="2021-02" db="EMBL/GenBank/DDBJ databases">
        <authorList>
            <person name="Dougan E. K."/>
            <person name="Rhodes N."/>
            <person name="Thang M."/>
            <person name="Chan C."/>
        </authorList>
    </citation>
    <scope>NUCLEOTIDE SEQUENCE</scope>
</reference>
<evidence type="ECO:0000313" key="2">
    <source>
        <dbReference type="Proteomes" id="UP000601435"/>
    </source>
</evidence>
<proteinExistence type="predicted"/>
<dbReference type="AlphaFoldDB" id="A0A812TJT7"/>